<reference evidence="4 5" key="1">
    <citation type="journal article" date="2013" name="PLoS Genet.">
        <title>The genome and development-dependent transcriptomes of Pyronema confluens: a window into fungal evolution.</title>
        <authorList>
            <person name="Traeger S."/>
            <person name="Altegoer F."/>
            <person name="Freitag M."/>
            <person name="Gabaldon T."/>
            <person name="Kempken F."/>
            <person name="Kumar A."/>
            <person name="Marcet-Houben M."/>
            <person name="Poggeler S."/>
            <person name="Stajich J.E."/>
            <person name="Nowrousian M."/>
        </authorList>
    </citation>
    <scope>NUCLEOTIDE SEQUENCE [LARGE SCALE GENOMIC DNA]</scope>
    <source>
        <strain evidence="5">CBS 100304</strain>
        <tissue evidence="4">Vegetative mycelium</tissue>
    </source>
</reference>
<dbReference type="STRING" id="1076935.U4LUA6"/>
<evidence type="ECO:0000313" key="4">
    <source>
        <dbReference type="EMBL" id="CCX31491.1"/>
    </source>
</evidence>
<feature type="region of interest" description="Disordered" evidence="1">
    <location>
        <begin position="444"/>
        <end position="471"/>
    </location>
</feature>
<protein>
    <submittedName>
        <fullName evidence="4">Uncharacterized protein</fullName>
    </submittedName>
</protein>
<sequence>MQSEPGDSIFAAHQQCVTRLDSLYDAVAPGEVNRARVEDERARYRIWETNTGAHPYNFVTGSNAAEEMEADEDQPPWYLDSDDEDSSDSSRAKNLLDIYIDNLSHVITSLYKLAIAIKSPAPRDRLEKCASIQVDFYKRSDLDHIRHKFPDAPEYLQERFGKVNTRRRQLLKYYELHHQKIADDTMEHRDSKSIAMTTTTVSMVRSNLLPSLDDTEYEGSQCTSFASLTGDDAVINIPEPPDATKAYEGIPFQCPYCHNITRVTTRKSWISHVLRDLRPYIPRDIVSKRAVLVRGHEFEEVPEAIIIYRVLESPEIDDLVDLSERIRTGKVEVVRREKVSDDGGSALDIDTAAKINDSQKRRLQQLKQSPEKTISNDIERPVQQGMGKPEQAKIEAAREQKETQESEGQRIDEIGLENEWSEEEACGDEEAREIEVEMPIAERERRMHQEQERTAHKERSLGMRPRRPKGLKQGPILEAERAKYAAAVAGKKTFTRFAKTLLCREALEEQLIPFIEEEDAFIVDRSFENREQQYLWARSKEIRIEVTWREL</sequence>
<dbReference type="PANTHER" id="PTHR35391">
    <property type="entry name" value="C2H2-TYPE DOMAIN-CONTAINING PROTEIN-RELATED"/>
    <property type="match status" value="1"/>
</dbReference>
<feature type="domain" description="DUF8035" evidence="3">
    <location>
        <begin position="281"/>
        <end position="328"/>
    </location>
</feature>
<gene>
    <name evidence="4" type="ORF">PCON_10840</name>
</gene>
<keyword evidence="5" id="KW-1185">Reference proteome</keyword>
<dbReference type="EMBL" id="HF935600">
    <property type="protein sequence ID" value="CCX31491.1"/>
    <property type="molecule type" value="Genomic_DNA"/>
</dbReference>
<dbReference type="InterPro" id="IPR058925">
    <property type="entry name" value="zf-C2H2_AcuF"/>
</dbReference>
<dbReference type="Proteomes" id="UP000018144">
    <property type="component" value="Unassembled WGS sequence"/>
</dbReference>
<dbReference type="InterPro" id="IPR058348">
    <property type="entry name" value="DUF8035"/>
</dbReference>
<name>U4LUA6_PYROM</name>
<feature type="domain" description="Oxidoreductase acuF-like C2H2 type zinc-finger" evidence="2">
    <location>
        <begin position="249"/>
        <end position="277"/>
    </location>
</feature>
<dbReference type="PANTHER" id="PTHR35391:SF7">
    <property type="entry name" value="C2H2-TYPE DOMAIN-CONTAINING PROTEIN"/>
    <property type="match status" value="1"/>
</dbReference>
<accession>U4LUA6</accession>
<evidence type="ECO:0000259" key="3">
    <source>
        <dbReference type="Pfam" id="PF26118"/>
    </source>
</evidence>
<proteinExistence type="predicted"/>
<feature type="region of interest" description="Disordered" evidence="1">
    <location>
        <begin position="382"/>
        <end position="409"/>
    </location>
</feature>
<dbReference type="Pfam" id="PF26082">
    <property type="entry name" value="zf-C2H2_AcuF"/>
    <property type="match status" value="1"/>
</dbReference>
<feature type="domain" description="DUF8035" evidence="3">
    <location>
        <begin position="491"/>
        <end position="543"/>
    </location>
</feature>
<dbReference type="eggNOG" id="ENOG502SJT8">
    <property type="taxonomic scope" value="Eukaryota"/>
</dbReference>
<dbReference type="OrthoDB" id="6133115at2759"/>
<feature type="compositionally biased region" description="Basic and acidic residues" evidence="1">
    <location>
        <begin position="444"/>
        <end position="461"/>
    </location>
</feature>
<organism evidence="4 5">
    <name type="scientific">Pyronema omphalodes (strain CBS 100304)</name>
    <name type="common">Pyronema confluens</name>
    <dbReference type="NCBI Taxonomy" id="1076935"/>
    <lineage>
        <taxon>Eukaryota</taxon>
        <taxon>Fungi</taxon>
        <taxon>Dikarya</taxon>
        <taxon>Ascomycota</taxon>
        <taxon>Pezizomycotina</taxon>
        <taxon>Pezizomycetes</taxon>
        <taxon>Pezizales</taxon>
        <taxon>Pyronemataceae</taxon>
        <taxon>Pyronema</taxon>
    </lineage>
</organism>
<evidence type="ECO:0000259" key="2">
    <source>
        <dbReference type="Pfam" id="PF26082"/>
    </source>
</evidence>
<dbReference type="Pfam" id="PF26118">
    <property type="entry name" value="DUF8035"/>
    <property type="match status" value="2"/>
</dbReference>
<dbReference type="AlphaFoldDB" id="U4LUA6"/>
<evidence type="ECO:0000313" key="5">
    <source>
        <dbReference type="Proteomes" id="UP000018144"/>
    </source>
</evidence>
<feature type="region of interest" description="Disordered" evidence="1">
    <location>
        <begin position="66"/>
        <end position="86"/>
    </location>
</feature>
<feature type="compositionally biased region" description="Basic and acidic residues" evidence="1">
    <location>
        <begin position="390"/>
        <end position="409"/>
    </location>
</feature>
<evidence type="ECO:0000256" key="1">
    <source>
        <dbReference type="SAM" id="MobiDB-lite"/>
    </source>
</evidence>